<dbReference type="Pfam" id="PF13274">
    <property type="entry name" value="SocA_Panacea"/>
    <property type="match status" value="1"/>
</dbReference>
<evidence type="ECO:0000259" key="1">
    <source>
        <dbReference type="Pfam" id="PF13274"/>
    </source>
</evidence>
<dbReference type="InterPro" id="IPR025272">
    <property type="entry name" value="SocA_Panacea"/>
</dbReference>
<dbReference type="Proteomes" id="UP000002072">
    <property type="component" value="Chromosome"/>
</dbReference>
<feature type="domain" description="Antitoxin SocA-like Panacea" evidence="1">
    <location>
        <begin position="33"/>
        <end position="119"/>
    </location>
</feature>
<dbReference type="AlphaFoldDB" id="D1AVI0"/>
<dbReference type="KEGG" id="smf:Smon_1287"/>
<dbReference type="EMBL" id="CP001779">
    <property type="protein sequence ID" value="ACZ01740.1"/>
    <property type="molecule type" value="Genomic_DNA"/>
</dbReference>
<accession>D1AVI0</accession>
<dbReference type="OrthoDB" id="9799173at2"/>
<sequence length="169" mass="20297">MGGDTVEKIIEVARFIVKRYKEMYSENIDEIKLQKLIYFTQKESILYTGNLLFIEKMKAWRLGPVSIKVRNGYRNRSVNKQNYNLKTFNKYIINNVIIKYGLYSSSKLINLTHKERAWKLARKGLLENERSVNNIDVNLIFDEKERLYDTYWDMYCDEFNDHKGDENDR</sequence>
<reference evidence="2 3" key="1">
    <citation type="journal article" date="2009" name="Stand. Genomic Sci.">
        <title>Complete genome sequence of Streptobacillus moniliformis type strain (9901T).</title>
        <authorList>
            <person name="Nolan M."/>
            <person name="Gronow S."/>
            <person name="Lapidus A."/>
            <person name="Ivanova N."/>
            <person name="Copeland A."/>
            <person name="Lucas S."/>
            <person name="Del Rio T.G."/>
            <person name="Chen F."/>
            <person name="Tice H."/>
            <person name="Pitluck S."/>
            <person name="Cheng J.F."/>
            <person name="Sims D."/>
            <person name="Meincke L."/>
            <person name="Bruce D."/>
            <person name="Goodwin L."/>
            <person name="Brettin T."/>
            <person name="Han C."/>
            <person name="Detter J.C."/>
            <person name="Ovchinikova G."/>
            <person name="Pati A."/>
            <person name="Mavromatis K."/>
            <person name="Mikhailova N."/>
            <person name="Chen A."/>
            <person name="Palaniappan K."/>
            <person name="Land M."/>
            <person name="Hauser L."/>
            <person name="Chang Y.J."/>
            <person name="Jeffries C.D."/>
            <person name="Rohde M."/>
            <person name="Sproer C."/>
            <person name="Goker M."/>
            <person name="Bristow J."/>
            <person name="Eisen J.A."/>
            <person name="Markowitz V."/>
            <person name="Hugenholtz P."/>
            <person name="Kyrpides N.C."/>
            <person name="Klenk H.P."/>
            <person name="Chain P."/>
        </authorList>
    </citation>
    <scope>NUCLEOTIDE SEQUENCE [LARGE SCALE GENOMIC DNA]</scope>
    <source>
        <strain evidence="3">ATCC 14647 / DSM 12112 / NCTC 10651 / 9901</strain>
    </source>
</reference>
<evidence type="ECO:0000313" key="3">
    <source>
        <dbReference type="Proteomes" id="UP000002072"/>
    </source>
</evidence>
<organism evidence="2 3">
    <name type="scientific">Streptobacillus moniliformis (strain ATCC 14647 / DSM 12112 / NCTC 10651 / 9901)</name>
    <dbReference type="NCBI Taxonomy" id="519441"/>
    <lineage>
        <taxon>Bacteria</taxon>
        <taxon>Fusobacteriati</taxon>
        <taxon>Fusobacteriota</taxon>
        <taxon>Fusobacteriia</taxon>
        <taxon>Fusobacteriales</taxon>
        <taxon>Leptotrichiaceae</taxon>
        <taxon>Streptobacillus</taxon>
    </lineage>
</organism>
<gene>
    <name evidence="2" type="ordered locus">Smon_1287</name>
</gene>
<proteinExistence type="predicted"/>
<dbReference type="STRING" id="519441.Smon_1287"/>
<dbReference type="eggNOG" id="COG3600">
    <property type="taxonomic scope" value="Bacteria"/>
</dbReference>
<dbReference type="HOGENOM" id="CLU_110683_3_0_0"/>
<keyword evidence="3" id="KW-1185">Reference proteome</keyword>
<name>D1AVI0_STRM9</name>
<evidence type="ECO:0000313" key="2">
    <source>
        <dbReference type="EMBL" id="ACZ01740.1"/>
    </source>
</evidence>
<protein>
    <submittedName>
        <fullName evidence="2">Phage-associated protein</fullName>
    </submittedName>
</protein>